<accession>A0A7H0GUC0</accession>
<reference evidence="1 2" key="1">
    <citation type="submission" date="2020-08" db="EMBL/GenBank/DDBJ databases">
        <title>Genome sequence of Hymenobacter qilianensis JCM 19763T.</title>
        <authorList>
            <person name="Hyun D.-W."/>
            <person name="Bae J.-W."/>
        </authorList>
    </citation>
    <scope>NUCLEOTIDE SEQUENCE [LARGE SCALE GENOMIC DNA]</scope>
    <source>
        <strain evidence="1 2">JCM 19763</strain>
    </source>
</reference>
<dbReference type="PANTHER" id="PTHR40037:SF1">
    <property type="entry name" value="PHOSPHOESTERASE SAOUHSC_00951-RELATED"/>
    <property type="match status" value="1"/>
</dbReference>
<dbReference type="RefSeq" id="WP_187732155.1">
    <property type="nucleotide sequence ID" value="NZ_BMFN01000002.1"/>
</dbReference>
<gene>
    <name evidence="1" type="ORF">H9L05_18415</name>
</gene>
<dbReference type="Proteomes" id="UP000516093">
    <property type="component" value="Chromosome"/>
</dbReference>
<evidence type="ECO:0000313" key="2">
    <source>
        <dbReference type="Proteomes" id="UP000516093"/>
    </source>
</evidence>
<dbReference type="GO" id="GO:0016874">
    <property type="term" value="F:ligase activity"/>
    <property type="evidence" value="ECO:0007669"/>
    <property type="project" value="UniProtKB-KW"/>
</dbReference>
<dbReference type="InterPro" id="IPR050580">
    <property type="entry name" value="2H_phosphoesterase_YjcG-like"/>
</dbReference>
<evidence type="ECO:0000313" key="1">
    <source>
        <dbReference type="EMBL" id="QNP51886.1"/>
    </source>
</evidence>
<keyword evidence="1" id="KW-0436">Ligase</keyword>
<dbReference type="AlphaFoldDB" id="A0A7H0GUC0"/>
<keyword evidence="2" id="KW-1185">Reference proteome</keyword>
<dbReference type="SUPFAM" id="SSF55144">
    <property type="entry name" value="LigT-like"/>
    <property type="match status" value="1"/>
</dbReference>
<proteinExistence type="predicted"/>
<protein>
    <submittedName>
        <fullName evidence="1">2'-5' RNA ligase family protein</fullName>
    </submittedName>
</protein>
<dbReference type="PANTHER" id="PTHR40037">
    <property type="entry name" value="PHOSPHOESTERASE YJCG-RELATED"/>
    <property type="match status" value="1"/>
</dbReference>
<name>A0A7H0GUC0_9BACT</name>
<dbReference type="Pfam" id="PF13563">
    <property type="entry name" value="2_5_RNA_ligase2"/>
    <property type="match status" value="1"/>
</dbReference>
<dbReference type="InterPro" id="IPR009097">
    <property type="entry name" value="Cyclic_Pdiesterase"/>
</dbReference>
<dbReference type="KEGG" id="hqi:H9L05_18415"/>
<dbReference type="Gene3D" id="3.90.1140.10">
    <property type="entry name" value="Cyclic phosphodiesterase"/>
    <property type="match status" value="1"/>
</dbReference>
<sequence>MDPLYLVAILPPEPISSEVWAMKQEVHTLTGSRNAVRLPAHITLIPPWRQAAEVEAALRIELRDFAALEEPFSVGLNGFDWFGNRTLFVRVTEAAALQAFHADLTGWCAARLADIPLETRPFTPHMTLATRDLPPSQVSALRQLFQARSYAASFFASSLQLFRHDGQHWLAIEEFTLKLQV</sequence>
<organism evidence="1 2">
    <name type="scientific">Hymenobacter qilianensis</name>
    <dbReference type="NCBI Taxonomy" id="1385715"/>
    <lineage>
        <taxon>Bacteria</taxon>
        <taxon>Pseudomonadati</taxon>
        <taxon>Bacteroidota</taxon>
        <taxon>Cytophagia</taxon>
        <taxon>Cytophagales</taxon>
        <taxon>Hymenobacteraceae</taxon>
        <taxon>Hymenobacter</taxon>
    </lineage>
</organism>
<dbReference type="EMBL" id="CP060784">
    <property type="protein sequence ID" value="QNP51886.1"/>
    <property type="molecule type" value="Genomic_DNA"/>
</dbReference>